<reference evidence="2" key="1">
    <citation type="journal article" date="2022" name="bioRxiv">
        <title>Sequencing and chromosome-scale assembly of the giantPleurodeles waltlgenome.</title>
        <authorList>
            <person name="Brown T."/>
            <person name="Elewa A."/>
            <person name="Iarovenko S."/>
            <person name="Subramanian E."/>
            <person name="Araus A.J."/>
            <person name="Petzold A."/>
            <person name="Susuki M."/>
            <person name="Suzuki K.-i.T."/>
            <person name="Hayashi T."/>
            <person name="Toyoda A."/>
            <person name="Oliveira C."/>
            <person name="Osipova E."/>
            <person name="Leigh N.D."/>
            <person name="Simon A."/>
            <person name="Yun M.H."/>
        </authorList>
    </citation>
    <scope>NUCLEOTIDE SEQUENCE</scope>
    <source>
        <strain evidence="2">20211129_DDA</strain>
        <tissue evidence="2">Liver</tissue>
    </source>
</reference>
<dbReference type="Proteomes" id="UP001066276">
    <property type="component" value="Chromosome 9"/>
</dbReference>
<gene>
    <name evidence="2" type="ORF">NDU88_004755</name>
</gene>
<accession>A0AAV7MWC4</accession>
<feature type="region of interest" description="Disordered" evidence="1">
    <location>
        <begin position="13"/>
        <end position="52"/>
    </location>
</feature>
<evidence type="ECO:0000256" key="1">
    <source>
        <dbReference type="SAM" id="MobiDB-lite"/>
    </source>
</evidence>
<dbReference type="AlphaFoldDB" id="A0AAV7MWC4"/>
<organism evidence="2 3">
    <name type="scientific">Pleurodeles waltl</name>
    <name type="common">Iberian ribbed newt</name>
    <dbReference type="NCBI Taxonomy" id="8319"/>
    <lineage>
        <taxon>Eukaryota</taxon>
        <taxon>Metazoa</taxon>
        <taxon>Chordata</taxon>
        <taxon>Craniata</taxon>
        <taxon>Vertebrata</taxon>
        <taxon>Euteleostomi</taxon>
        <taxon>Amphibia</taxon>
        <taxon>Batrachia</taxon>
        <taxon>Caudata</taxon>
        <taxon>Salamandroidea</taxon>
        <taxon>Salamandridae</taxon>
        <taxon>Pleurodelinae</taxon>
        <taxon>Pleurodeles</taxon>
    </lineage>
</organism>
<comment type="caution">
    <text evidence="2">The sequence shown here is derived from an EMBL/GenBank/DDBJ whole genome shotgun (WGS) entry which is preliminary data.</text>
</comment>
<dbReference type="EMBL" id="JANPWB010000013">
    <property type="protein sequence ID" value="KAJ1107364.1"/>
    <property type="molecule type" value="Genomic_DNA"/>
</dbReference>
<name>A0AAV7MWC4_PLEWA</name>
<proteinExistence type="predicted"/>
<feature type="region of interest" description="Disordered" evidence="1">
    <location>
        <begin position="67"/>
        <end position="171"/>
    </location>
</feature>
<evidence type="ECO:0000313" key="3">
    <source>
        <dbReference type="Proteomes" id="UP001066276"/>
    </source>
</evidence>
<protein>
    <submittedName>
        <fullName evidence="2">Uncharacterized protein</fullName>
    </submittedName>
</protein>
<keyword evidence="3" id="KW-1185">Reference proteome</keyword>
<evidence type="ECO:0000313" key="2">
    <source>
        <dbReference type="EMBL" id="KAJ1107364.1"/>
    </source>
</evidence>
<feature type="compositionally biased region" description="Basic and acidic residues" evidence="1">
    <location>
        <begin position="87"/>
        <end position="96"/>
    </location>
</feature>
<feature type="compositionally biased region" description="Basic and acidic residues" evidence="1">
    <location>
        <begin position="133"/>
        <end position="143"/>
    </location>
</feature>
<sequence>MVCRTPFQAICHPAGQRTKPRQGVPTLGPATGMGPRARLGPLNTNQQRKPVPGPVYAKALQSVAGWRKGAPTPGSGMPVSTVGSQFWRRDPLETAARRPHTRAPQGGAGRARPLRLPVRATDPLSGTPCTPRDGGDHRQERTRPRGALDGFEEANESPSGHPGQPCHLDAP</sequence>